<dbReference type="InterPro" id="IPR001694">
    <property type="entry name" value="NADH_UbQ_OxRdtase_su1/FPO"/>
</dbReference>
<dbReference type="GO" id="GO:0016655">
    <property type="term" value="F:oxidoreductase activity, acting on NAD(P)H, quinone or similar compound as acceptor"/>
    <property type="evidence" value="ECO:0007669"/>
    <property type="project" value="UniProtKB-UniRule"/>
</dbReference>
<feature type="transmembrane region" description="Helical" evidence="5">
    <location>
        <begin position="92"/>
        <end position="115"/>
    </location>
</feature>
<dbReference type="GO" id="GO:0048038">
    <property type="term" value="F:quinone binding"/>
    <property type="evidence" value="ECO:0007669"/>
    <property type="project" value="UniProtKB-KW"/>
</dbReference>
<dbReference type="PANTHER" id="PTHR11432">
    <property type="entry name" value="NADH DEHYDROGENASE SUBUNIT 1"/>
    <property type="match status" value="1"/>
</dbReference>
<reference evidence="7" key="1">
    <citation type="submission" date="2021-01" db="EMBL/GenBank/DDBJ databases">
        <title>Modified the classification status of verrucomicrobia.</title>
        <authorList>
            <person name="Feng X."/>
        </authorList>
    </citation>
    <scope>NUCLEOTIDE SEQUENCE</scope>
    <source>
        <strain evidence="7">KCTC 12986</strain>
    </source>
</reference>
<dbReference type="HAMAP" id="MF_01350">
    <property type="entry name" value="NDH1_NuoH"/>
    <property type="match status" value="1"/>
</dbReference>
<dbReference type="GO" id="GO:0003954">
    <property type="term" value="F:NADH dehydrogenase activity"/>
    <property type="evidence" value="ECO:0007669"/>
    <property type="project" value="TreeGrafter"/>
</dbReference>
<keyword evidence="5 6" id="KW-0520">NAD</keyword>
<evidence type="ECO:0000313" key="7">
    <source>
        <dbReference type="EMBL" id="MBK1833350.1"/>
    </source>
</evidence>
<keyword evidence="5" id="KW-0830">Ubiquinone</keyword>
<evidence type="ECO:0000313" key="8">
    <source>
        <dbReference type="Proteomes" id="UP000604083"/>
    </source>
</evidence>
<evidence type="ECO:0000256" key="1">
    <source>
        <dbReference type="ARBA" id="ARBA00004141"/>
    </source>
</evidence>
<evidence type="ECO:0000256" key="4">
    <source>
        <dbReference type="ARBA" id="ARBA00023136"/>
    </source>
</evidence>
<comment type="function">
    <text evidence="5">NDH-1 shuttles electrons from NADH, via FMN and iron-sulfur (Fe-S) centers, to quinones in the respiratory chain. The immediate electron acceptor for the enzyme in this species is believed to be ubiquinone. Couples the redox reaction to proton translocation (for every two electrons transferred, four hydrogen ions are translocated across the cytoplasmic membrane), and thus conserves the redox energy in a proton gradient. This subunit may bind ubiquinone.</text>
</comment>
<evidence type="ECO:0000256" key="2">
    <source>
        <dbReference type="ARBA" id="ARBA00022692"/>
    </source>
</evidence>
<evidence type="ECO:0000256" key="6">
    <source>
        <dbReference type="RuleBase" id="RU000471"/>
    </source>
</evidence>
<gene>
    <name evidence="5" type="primary">nuoH</name>
    <name evidence="7" type="ORF">JIN78_04685</name>
</gene>
<sequence>MDTVFLLTTLIKMGLYFGLVLTFVAYSVYAERRFSAIIQDRVGPNRTMIPTSILGFKNDIKLPLGGLTQPIADGLKFILKEDFTPGHVRKSFFWLAPCMTMVPSLITIAVIPFASPIAVEGRDMPLSMAIADVNVGPLFIFAISSLAVYGITIAGWASNSKFPFMGGIRASAQMISYEIALGLSLIPVLLVFGELNLGRIVMEQSVNGWLLLPLWNEGGMIWSGAYWEAGGLQQWVLWVPMMLAFIIFTISIFAETNRTPFDLAECETELVGGYHTEYSSMKFALFFLGEYAAMVIGSALIVTLFLGGWSLPFGLDAKLLAEGENGAFPFWVSSLIHMGCFLTKVVAFILFFILVRWSIPRFRYDQLMKLGWVVFFELALINIVLTALLLARPILSGPQFLGSLVALGLFSAFVFYLAKTIDNQVGPGKRLAPAKGEPAKV</sequence>
<evidence type="ECO:0000256" key="3">
    <source>
        <dbReference type="ARBA" id="ARBA00022989"/>
    </source>
</evidence>
<organism evidence="7 8">
    <name type="scientific">Roseibacillus ishigakijimensis</name>
    <dbReference type="NCBI Taxonomy" id="454146"/>
    <lineage>
        <taxon>Bacteria</taxon>
        <taxon>Pseudomonadati</taxon>
        <taxon>Verrucomicrobiota</taxon>
        <taxon>Verrucomicrobiia</taxon>
        <taxon>Verrucomicrobiales</taxon>
        <taxon>Verrucomicrobiaceae</taxon>
        <taxon>Roseibacillus</taxon>
    </lineage>
</organism>
<keyword evidence="5" id="KW-0874">Quinone</keyword>
<comment type="catalytic activity">
    <reaction evidence="5">
        <text>a quinone + NADH + 5 H(+)(in) = a quinol + NAD(+) + 4 H(+)(out)</text>
        <dbReference type="Rhea" id="RHEA:57888"/>
        <dbReference type="ChEBI" id="CHEBI:15378"/>
        <dbReference type="ChEBI" id="CHEBI:24646"/>
        <dbReference type="ChEBI" id="CHEBI:57540"/>
        <dbReference type="ChEBI" id="CHEBI:57945"/>
        <dbReference type="ChEBI" id="CHEBI:132124"/>
    </reaction>
</comment>
<feature type="transmembrane region" description="Helical" evidence="5">
    <location>
        <begin position="397"/>
        <end position="418"/>
    </location>
</feature>
<comment type="caution">
    <text evidence="7">The sequence shown here is derived from an EMBL/GenBank/DDBJ whole genome shotgun (WGS) entry which is preliminary data.</text>
</comment>
<feature type="transmembrane region" description="Helical" evidence="5">
    <location>
        <begin position="6"/>
        <end position="29"/>
    </location>
</feature>
<feature type="transmembrane region" description="Helical" evidence="5">
    <location>
        <begin position="330"/>
        <end position="355"/>
    </location>
</feature>
<name>A0A934RM66_9BACT</name>
<proteinExistence type="inferred from homology"/>
<dbReference type="GO" id="GO:0009060">
    <property type="term" value="P:aerobic respiration"/>
    <property type="evidence" value="ECO:0007669"/>
    <property type="project" value="TreeGrafter"/>
</dbReference>
<dbReference type="AlphaFoldDB" id="A0A934RM66"/>
<dbReference type="PANTHER" id="PTHR11432:SF3">
    <property type="entry name" value="NADH-UBIQUINONE OXIDOREDUCTASE CHAIN 1"/>
    <property type="match status" value="1"/>
</dbReference>
<feature type="transmembrane region" description="Helical" evidence="5">
    <location>
        <begin position="367"/>
        <end position="391"/>
    </location>
</feature>
<protein>
    <recommendedName>
        <fullName evidence="5">NADH-quinone oxidoreductase subunit H</fullName>
        <ecNumber evidence="5">7.1.1.-</ecNumber>
    </recommendedName>
    <alternativeName>
        <fullName evidence="5">NADH dehydrogenase I subunit H</fullName>
    </alternativeName>
    <alternativeName>
        <fullName evidence="5">NDH-1 subunit H</fullName>
    </alternativeName>
</protein>
<feature type="transmembrane region" description="Helical" evidence="5">
    <location>
        <begin position="135"/>
        <end position="158"/>
    </location>
</feature>
<comment type="subunit">
    <text evidence="5">NDH-1 is composed of 14 different subunits. Subunits NuoA, H, J, K, L, M, N constitute the membrane sector of the complex.</text>
</comment>
<dbReference type="Pfam" id="PF00146">
    <property type="entry name" value="NADHdh"/>
    <property type="match status" value="1"/>
</dbReference>
<keyword evidence="4 5" id="KW-0472">Membrane</keyword>
<feature type="transmembrane region" description="Helical" evidence="5">
    <location>
        <begin position="179"/>
        <end position="202"/>
    </location>
</feature>
<dbReference type="EMBL" id="JAENIO010000008">
    <property type="protein sequence ID" value="MBK1833350.1"/>
    <property type="molecule type" value="Genomic_DNA"/>
</dbReference>
<keyword evidence="5" id="KW-1003">Cell membrane</keyword>
<keyword evidence="2 5" id="KW-0812">Transmembrane</keyword>
<dbReference type="Proteomes" id="UP000604083">
    <property type="component" value="Unassembled WGS sequence"/>
</dbReference>
<dbReference type="RefSeq" id="WP_200390785.1">
    <property type="nucleotide sequence ID" value="NZ_JAENIO010000008.1"/>
</dbReference>
<keyword evidence="3 5" id="KW-1133">Transmembrane helix</keyword>
<comment type="similarity">
    <text evidence="5 6">Belongs to the complex I subunit 1 family.</text>
</comment>
<keyword evidence="5" id="KW-1278">Translocase</keyword>
<feature type="transmembrane region" description="Helical" evidence="5">
    <location>
        <begin position="283"/>
        <end position="310"/>
    </location>
</feature>
<keyword evidence="8" id="KW-1185">Reference proteome</keyword>
<comment type="subcellular location">
    <subcellularLocation>
        <location evidence="5 6">Cell membrane</location>
        <topology evidence="5 6">Multi-pass membrane protein</topology>
    </subcellularLocation>
    <subcellularLocation>
        <location evidence="1">Membrane</location>
        <topology evidence="1">Multi-pass membrane protein</topology>
    </subcellularLocation>
</comment>
<dbReference type="PROSITE" id="PS00668">
    <property type="entry name" value="COMPLEX1_ND1_2"/>
    <property type="match status" value="1"/>
</dbReference>
<accession>A0A934RM66</accession>
<evidence type="ECO:0000256" key="5">
    <source>
        <dbReference type="HAMAP-Rule" id="MF_01350"/>
    </source>
</evidence>
<dbReference type="InterPro" id="IPR018086">
    <property type="entry name" value="NADH_UbQ_OxRdtase_su1_CS"/>
</dbReference>
<feature type="transmembrane region" description="Helical" evidence="5">
    <location>
        <begin position="235"/>
        <end position="254"/>
    </location>
</feature>
<dbReference type="GO" id="GO:0005886">
    <property type="term" value="C:plasma membrane"/>
    <property type="evidence" value="ECO:0007669"/>
    <property type="project" value="UniProtKB-SubCell"/>
</dbReference>
<dbReference type="EC" id="7.1.1.-" evidence="5"/>